<comment type="similarity">
    <text evidence="1">Belongs to the CdaR family.</text>
</comment>
<organism evidence="4 5">
    <name type="scientific">Leifsonia aquatica</name>
    <name type="common">Corynebacterium aquaticum</name>
    <dbReference type="NCBI Taxonomy" id="144185"/>
    <lineage>
        <taxon>Bacteria</taxon>
        <taxon>Bacillati</taxon>
        <taxon>Actinomycetota</taxon>
        <taxon>Actinomycetes</taxon>
        <taxon>Micrococcales</taxon>
        <taxon>Microbacteriaceae</taxon>
        <taxon>Leifsonia</taxon>
    </lineage>
</organism>
<dbReference type="PANTHER" id="PTHR33744">
    <property type="entry name" value="CARBOHYDRATE DIACID REGULATOR"/>
    <property type="match status" value="1"/>
</dbReference>
<dbReference type="RefSeq" id="WP_021763428.1">
    <property type="nucleotide sequence ID" value="NZ_JACHVP010000006.1"/>
</dbReference>
<dbReference type="SUPFAM" id="SSF55781">
    <property type="entry name" value="GAF domain-like"/>
    <property type="match status" value="1"/>
</dbReference>
<accession>A0A7W4UZX7</accession>
<gene>
    <name evidence="4" type="ORF">FHX33_004020</name>
</gene>
<dbReference type="AlphaFoldDB" id="A0A7W4UZX7"/>
<feature type="domain" description="CdaR GGDEF-like" evidence="3">
    <location>
        <begin position="327"/>
        <end position="438"/>
    </location>
</feature>
<sequence length="558" mass="60688">MMRARSDQEFVERVGHAATPQADLYDVFRAGSKMFEQPTIRRTLRIACASVKSIAGCTVAAAYVAEGDHLARYSGRASRRLDLLVEARAGRDGVLESGTVWRYALFFRGTGRVRGAFVLQAEVEPSRAEMFLLGALAEPTGAALATAELIGRERRETHELRRLGEAQAGSNRTMAATIVRLNMHQQIRDSIVTAAGTSAAEAQIVETVSAITRRSIVLQDSFGNERAYIGSGDSPAPSDLRAPPATRLARAAPTSGWQPTPIRSGEETLGVIGIYDPDDDRSDDDRFAVEFAGAMIAVELANRRRVAEVEIRLGRDLADELVTGGDVVDAFARAESLHFDLSGHHRVAVVSWEHPTPNGVDIGAAVRHVLAAMRVPALISRRDDAVLVVFADGEDLSGLHERLSSSISSTRGTIGVGGRYTAEDLPRSFAEAARAQKIRAESRRPYGLSNHDDLGLLRILDLSGDGAEVDRYVDEWLGALIAHDRDHHSDLVHTLTVYLDSGGNYDRAADALIIGRSTLRYRLGRIREVSGRDLGDPDARLHLHLAARVRAALHDRGR</sequence>
<dbReference type="Pfam" id="PF17853">
    <property type="entry name" value="GGDEF_2"/>
    <property type="match status" value="1"/>
</dbReference>
<dbReference type="InterPro" id="IPR025736">
    <property type="entry name" value="PucR_C-HTH_dom"/>
</dbReference>
<evidence type="ECO:0000313" key="4">
    <source>
        <dbReference type="EMBL" id="MBB2969237.1"/>
    </source>
</evidence>
<dbReference type="EMBL" id="JACHVP010000006">
    <property type="protein sequence ID" value="MBB2969237.1"/>
    <property type="molecule type" value="Genomic_DNA"/>
</dbReference>
<dbReference type="Pfam" id="PF13556">
    <property type="entry name" value="HTH_30"/>
    <property type="match status" value="1"/>
</dbReference>
<dbReference type="InterPro" id="IPR042070">
    <property type="entry name" value="PucR_C-HTH_sf"/>
</dbReference>
<evidence type="ECO:0000259" key="2">
    <source>
        <dbReference type="Pfam" id="PF13556"/>
    </source>
</evidence>
<dbReference type="InterPro" id="IPR051448">
    <property type="entry name" value="CdaR-like_regulators"/>
</dbReference>
<dbReference type="PANTHER" id="PTHR33744:SF1">
    <property type="entry name" value="DNA-BINDING TRANSCRIPTIONAL ACTIVATOR ADER"/>
    <property type="match status" value="1"/>
</dbReference>
<evidence type="ECO:0000313" key="5">
    <source>
        <dbReference type="Proteomes" id="UP000538196"/>
    </source>
</evidence>
<protein>
    <submittedName>
        <fullName evidence="4">Sugar diacid utilization regulator</fullName>
    </submittedName>
</protein>
<dbReference type="Gene3D" id="1.10.10.2840">
    <property type="entry name" value="PucR C-terminal helix-turn-helix domain"/>
    <property type="match status" value="1"/>
</dbReference>
<keyword evidence="5" id="KW-1185">Reference proteome</keyword>
<comment type="caution">
    <text evidence="4">The sequence shown here is derived from an EMBL/GenBank/DDBJ whole genome shotgun (WGS) entry which is preliminary data.</text>
</comment>
<evidence type="ECO:0000259" key="3">
    <source>
        <dbReference type="Pfam" id="PF17853"/>
    </source>
</evidence>
<proteinExistence type="inferred from homology"/>
<name>A0A7W4UZX7_LEIAQ</name>
<dbReference type="InterPro" id="IPR041522">
    <property type="entry name" value="CdaR_GGDEF"/>
</dbReference>
<feature type="domain" description="PucR C-terminal helix-turn-helix" evidence="2">
    <location>
        <begin position="491"/>
        <end position="548"/>
    </location>
</feature>
<dbReference type="Proteomes" id="UP000538196">
    <property type="component" value="Unassembled WGS sequence"/>
</dbReference>
<reference evidence="4 5" key="1">
    <citation type="submission" date="2020-08" db="EMBL/GenBank/DDBJ databases">
        <title>Sequencing the genomes of 1000 actinobacteria strains.</title>
        <authorList>
            <person name="Klenk H.-P."/>
        </authorList>
    </citation>
    <scope>NUCLEOTIDE SEQUENCE [LARGE SCALE GENOMIC DNA]</scope>
    <source>
        <strain evidence="4 5">DSM 20146</strain>
    </source>
</reference>
<evidence type="ECO:0000256" key="1">
    <source>
        <dbReference type="ARBA" id="ARBA00006754"/>
    </source>
</evidence>